<gene>
    <name evidence="2" type="ORF">F2P81_009420</name>
</gene>
<evidence type="ECO:0000256" key="1">
    <source>
        <dbReference type="SAM" id="MobiDB-lite"/>
    </source>
</evidence>
<organism evidence="2 3">
    <name type="scientific">Scophthalmus maximus</name>
    <name type="common">Turbot</name>
    <name type="synonym">Psetta maxima</name>
    <dbReference type="NCBI Taxonomy" id="52904"/>
    <lineage>
        <taxon>Eukaryota</taxon>
        <taxon>Metazoa</taxon>
        <taxon>Chordata</taxon>
        <taxon>Craniata</taxon>
        <taxon>Vertebrata</taxon>
        <taxon>Euteleostomi</taxon>
        <taxon>Actinopterygii</taxon>
        <taxon>Neopterygii</taxon>
        <taxon>Teleostei</taxon>
        <taxon>Neoteleostei</taxon>
        <taxon>Acanthomorphata</taxon>
        <taxon>Carangaria</taxon>
        <taxon>Pleuronectiformes</taxon>
        <taxon>Pleuronectoidei</taxon>
        <taxon>Scophthalmidae</taxon>
        <taxon>Scophthalmus</taxon>
    </lineage>
</organism>
<feature type="region of interest" description="Disordered" evidence="1">
    <location>
        <begin position="1"/>
        <end position="30"/>
    </location>
</feature>
<dbReference type="Proteomes" id="UP000438429">
    <property type="component" value="Unassembled WGS sequence"/>
</dbReference>
<proteinExistence type="predicted"/>
<dbReference type="AlphaFoldDB" id="A0A6A4SUN6"/>
<dbReference type="EMBL" id="VEVO01000008">
    <property type="protein sequence ID" value="KAF0038936.1"/>
    <property type="molecule type" value="Genomic_DNA"/>
</dbReference>
<protein>
    <submittedName>
        <fullName evidence="2">Uncharacterized protein</fullName>
    </submittedName>
</protein>
<reference evidence="2 3" key="1">
    <citation type="submission" date="2019-06" db="EMBL/GenBank/DDBJ databases">
        <title>Draft genomes of female and male turbot (Scophthalmus maximus).</title>
        <authorList>
            <person name="Xu H."/>
            <person name="Xu X.-W."/>
            <person name="Shao C."/>
            <person name="Chen S."/>
        </authorList>
    </citation>
    <scope>NUCLEOTIDE SEQUENCE [LARGE SCALE GENOMIC DNA]</scope>
    <source>
        <strain evidence="2">Ysfricsl-2016a</strain>
        <tissue evidence="2">Blood</tissue>
    </source>
</reference>
<feature type="compositionally biased region" description="Basic and acidic residues" evidence="1">
    <location>
        <begin position="18"/>
        <end position="30"/>
    </location>
</feature>
<evidence type="ECO:0000313" key="3">
    <source>
        <dbReference type="Proteomes" id="UP000438429"/>
    </source>
</evidence>
<sequence>MSRAPSKATSDLWNKTPPGKEFRNEPGPTHRELAAVSSRSVAANGLAVATPAAAASPPVSGVNDVIVIARQENNVRPNPVTCSSRSVRGESNVNSGLICGAAKRRQRDRLTGKRNFRDTFSKAWLRNKTTDECSQFRKRPPFI</sequence>
<name>A0A6A4SUN6_SCOMX</name>
<evidence type="ECO:0000313" key="2">
    <source>
        <dbReference type="EMBL" id="KAF0038936.1"/>
    </source>
</evidence>
<accession>A0A6A4SUN6</accession>
<comment type="caution">
    <text evidence="2">The sequence shown here is derived from an EMBL/GenBank/DDBJ whole genome shotgun (WGS) entry which is preliminary data.</text>
</comment>